<dbReference type="InterPro" id="IPR039417">
    <property type="entry name" value="Peptidase_C1A_papain-like"/>
</dbReference>
<dbReference type="RefSeq" id="XP_012894604.1">
    <property type="nucleotide sequence ID" value="XM_013039150.1"/>
</dbReference>
<dbReference type="AlphaFoldDB" id="D8LYA1"/>
<sequence>MILFALIFISLCTAKDTLSVELQFAAFEKKFGKTYVGEEERRFRMSVFSNNLKIVDYYNSKQSSFVLGITPFIDLSNDEFRERFASNTAFEKKAKSVESSSSQQTSQDYSSLPRSIDWRAKNTVSSVKDQKNCGACWAFAAVASIEGVYAQKTGKILDFSPQQLVDCDYSSLGCSGGLMTYAYEYVMNNGISLESDYPYKASQGSCKKVDFVTSIMGYYEVPVGSTYELLKATTKNPVSVAIGADSIFFQLYTSGILAEELCGTTLNHGVLLVGYELDTATPFLIVKNSWGASWGEKGYIRLALSDSYAGTCGINLMASYPFLSL</sequence>
<evidence type="ECO:0000256" key="3">
    <source>
        <dbReference type="ARBA" id="ARBA00023157"/>
    </source>
</evidence>
<dbReference type="InterPro" id="IPR038765">
    <property type="entry name" value="Papain-like_cys_pep_sf"/>
</dbReference>
<feature type="domain" description="Cathepsin propeptide inhibitor" evidence="6">
    <location>
        <begin position="24"/>
        <end position="80"/>
    </location>
</feature>
<dbReference type="CDD" id="cd02248">
    <property type="entry name" value="Peptidase_C1A"/>
    <property type="match status" value="1"/>
</dbReference>
<dbReference type="Pfam" id="PF00112">
    <property type="entry name" value="Peptidase_C1"/>
    <property type="match status" value="1"/>
</dbReference>
<evidence type="ECO:0000256" key="4">
    <source>
        <dbReference type="SAM" id="SignalP"/>
    </source>
</evidence>
<feature type="domain" description="Peptidase C1A papain C-terminal" evidence="5">
    <location>
        <begin position="112"/>
        <end position="322"/>
    </location>
</feature>
<evidence type="ECO:0000256" key="2">
    <source>
        <dbReference type="ARBA" id="ARBA00023145"/>
    </source>
</evidence>
<evidence type="ECO:0000256" key="1">
    <source>
        <dbReference type="ARBA" id="ARBA00008455"/>
    </source>
</evidence>
<dbReference type="EMBL" id="FN668639">
    <property type="protein sequence ID" value="CBK20556.2"/>
    <property type="molecule type" value="Genomic_DNA"/>
</dbReference>
<dbReference type="FunFam" id="3.90.70.10:FF:000332">
    <property type="entry name" value="Cathepsin L1"/>
    <property type="match status" value="1"/>
</dbReference>
<keyword evidence="3" id="KW-1015">Disulfide bond</keyword>
<dbReference type="InterPro" id="IPR013201">
    <property type="entry name" value="Prot_inhib_I29"/>
</dbReference>
<comment type="similarity">
    <text evidence="1">Belongs to the peptidase C1 family.</text>
</comment>
<dbReference type="GO" id="GO:0006508">
    <property type="term" value="P:proteolysis"/>
    <property type="evidence" value="ECO:0007669"/>
    <property type="project" value="InterPro"/>
</dbReference>
<dbReference type="OMA" id="MDCADDY"/>
<proteinExistence type="inferred from homology"/>
<dbReference type="InterPro" id="IPR013128">
    <property type="entry name" value="Peptidase_C1A"/>
</dbReference>
<gene>
    <name evidence="7" type="ORF">GSBLH_T00000867001</name>
</gene>
<dbReference type="SUPFAM" id="SSF54001">
    <property type="entry name" value="Cysteine proteinases"/>
    <property type="match status" value="1"/>
</dbReference>
<dbReference type="Pfam" id="PF08246">
    <property type="entry name" value="Inhibitor_I29"/>
    <property type="match status" value="1"/>
</dbReference>
<organism evidence="7">
    <name type="scientific">Blastocystis hominis</name>
    <dbReference type="NCBI Taxonomy" id="12968"/>
    <lineage>
        <taxon>Eukaryota</taxon>
        <taxon>Sar</taxon>
        <taxon>Stramenopiles</taxon>
        <taxon>Bigyra</taxon>
        <taxon>Opalozoa</taxon>
        <taxon>Opalinata</taxon>
        <taxon>Blastocystidae</taxon>
        <taxon>Blastocystis</taxon>
    </lineage>
</organism>
<protein>
    <recommendedName>
        <fullName evidence="9">Peptidase C1A papain C-terminal domain-containing protein</fullName>
    </recommendedName>
</protein>
<evidence type="ECO:0000313" key="7">
    <source>
        <dbReference type="EMBL" id="CBK20556.2"/>
    </source>
</evidence>
<reference evidence="7" key="1">
    <citation type="submission" date="2010-02" db="EMBL/GenBank/DDBJ databases">
        <title>Sequencing and annotation of the Blastocystis hominis genome.</title>
        <authorList>
            <person name="Wincker P."/>
        </authorList>
    </citation>
    <scope>NUCLEOTIDE SEQUENCE</scope>
    <source>
        <strain evidence="7">Singapore isolate B</strain>
    </source>
</reference>
<evidence type="ECO:0000259" key="6">
    <source>
        <dbReference type="SMART" id="SM00848"/>
    </source>
</evidence>
<dbReference type="SMART" id="SM00645">
    <property type="entry name" value="Pept_C1"/>
    <property type="match status" value="1"/>
</dbReference>
<dbReference type="PRINTS" id="PR00705">
    <property type="entry name" value="PAPAIN"/>
</dbReference>
<keyword evidence="8" id="KW-1185">Reference proteome</keyword>
<dbReference type="Proteomes" id="UP000008312">
    <property type="component" value="Unassembled WGS sequence"/>
</dbReference>
<dbReference type="SMART" id="SM00848">
    <property type="entry name" value="Inhibitor_I29"/>
    <property type="match status" value="1"/>
</dbReference>
<dbReference type="GO" id="GO:0008234">
    <property type="term" value="F:cysteine-type peptidase activity"/>
    <property type="evidence" value="ECO:0007669"/>
    <property type="project" value="InterPro"/>
</dbReference>
<dbReference type="GeneID" id="24918155"/>
<dbReference type="Gene3D" id="3.90.70.10">
    <property type="entry name" value="Cysteine proteinases"/>
    <property type="match status" value="1"/>
</dbReference>
<keyword evidence="4" id="KW-0732">Signal</keyword>
<feature type="signal peptide" evidence="4">
    <location>
        <begin position="1"/>
        <end position="19"/>
    </location>
</feature>
<evidence type="ECO:0000313" key="8">
    <source>
        <dbReference type="Proteomes" id="UP000008312"/>
    </source>
</evidence>
<keyword evidence="2" id="KW-0865">Zymogen</keyword>
<dbReference type="PANTHER" id="PTHR12411">
    <property type="entry name" value="CYSTEINE PROTEASE FAMILY C1-RELATED"/>
    <property type="match status" value="1"/>
</dbReference>
<dbReference type="InterPro" id="IPR000169">
    <property type="entry name" value="Pept_cys_AS"/>
</dbReference>
<dbReference type="PROSITE" id="PS00139">
    <property type="entry name" value="THIOL_PROTEASE_CYS"/>
    <property type="match status" value="1"/>
</dbReference>
<dbReference type="OrthoDB" id="10253408at2759"/>
<evidence type="ECO:0000259" key="5">
    <source>
        <dbReference type="SMART" id="SM00645"/>
    </source>
</evidence>
<evidence type="ECO:0008006" key="9">
    <source>
        <dbReference type="Google" id="ProtNLM"/>
    </source>
</evidence>
<dbReference type="InParanoid" id="D8LYA1"/>
<name>D8LYA1_BLAHO</name>
<feature type="chain" id="PRO_5018552434" description="Peptidase C1A papain C-terminal domain-containing protein" evidence="4">
    <location>
        <begin position="20"/>
        <end position="325"/>
    </location>
</feature>
<dbReference type="InterPro" id="IPR000668">
    <property type="entry name" value="Peptidase_C1A_C"/>
</dbReference>
<accession>D8LYA1</accession>